<dbReference type="PANTHER" id="PTHR34610:SF3">
    <property type="entry name" value="SSL7007 PROTEIN"/>
    <property type="match status" value="1"/>
</dbReference>
<dbReference type="InterPro" id="IPR002850">
    <property type="entry name" value="PIN_toxin-like"/>
</dbReference>
<dbReference type="SUPFAM" id="SSF88723">
    <property type="entry name" value="PIN domain-like"/>
    <property type="match status" value="1"/>
</dbReference>
<evidence type="ECO:0000313" key="2">
    <source>
        <dbReference type="EMBL" id="OGL77892.1"/>
    </source>
</evidence>
<comment type="caution">
    <text evidence="3">The sequence shown here is derived from an EMBL/GenBank/DDBJ whole genome shotgun (WGS) entry which is preliminary data.</text>
</comment>
<dbReference type="Proteomes" id="UP000176604">
    <property type="component" value="Unassembled WGS sequence"/>
</dbReference>
<dbReference type="EMBL" id="MGEF01000049">
    <property type="protein sequence ID" value="OGL77894.1"/>
    <property type="molecule type" value="Genomic_DNA"/>
</dbReference>
<evidence type="ECO:0000259" key="1">
    <source>
        <dbReference type="Pfam" id="PF13470"/>
    </source>
</evidence>
<name>A0A1F7UJI4_9BACT</name>
<organism evidence="3 4">
    <name type="scientific">Candidatus Uhrbacteria bacterium RIFCSPHIGHO2_12_FULL_54_23</name>
    <dbReference type="NCBI Taxonomy" id="1802397"/>
    <lineage>
        <taxon>Bacteria</taxon>
        <taxon>Candidatus Uhriibacteriota</taxon>
    </lineage>
</organism>
<dbReference type="InterPro" id="IPR029060">
    <property type="entry name" value="PIN-like_dom_sf"/>
</dbReference>
<evidence type="ECO:0000313" key="3">
    <source>
        <dbReference type="EMBL" id="OGL77894.1"/>
    </source>
</evidence>
<evidence type="ECO:0000313" key="4">
    <source>
        <dbReference type="Proteomes" id="UP000176604"/>
    </source>
</evidence>
<accession>A0A1F7UJI4</accession>
<dbReference type="AlphaFoldDB" id="A0A1F7UJI4"/>
<proteinExistence type="predicted"/>
<feature type="domain" description="PIN" evidence="1">
    <location>
        <begin position="10"/>
        <end position="117"/>
    </location>
</feature>
<dbReference type="InterPro" id="IPR002716">
    <property type="entry name" value="PIN_dom"/>
</dbReference>
<dbReference type="PANTHER" id="PTHR34610">
    <property type="entry name" value="SSL7007 PROTEIN"/>
    <property type="match status" value="1"/>
</dbReference>
<gene>
    <name evidence="2" type="ORF">A3J43_02935</name>
    <name evidence="3" type="ORF">A3J43_02945</name>
</gene>
<reference evidence="3 4" key="1">
    <citation type="journal article" date="2016" name="Nat. Commun.">
        <title>Thousands of microbial genomes shed light on interconnected biogeochemical processes in an aquifer system.</title>
        <authorList>
            <person name="Anantharaman K."/>
            <person name="Brown C.T."/>
            <person name="Hug L.A."/>
            <person name="Sharon I."/>
            <person name="Castelle C.J."/>
            <person name="Probst A.J."/>
            <person name="Thomas B.C."/>
            <person name="Singh A."/>
            <person name="Wilkins M.J."/>
            <person name="Karaoz U."/>
            <person name="Brodie E.L."/>
            <person name="Williams K.H."/>
            <person name="Hubbard S.S."/>
            <person name="Banfield J.F."/>
        </authorList>
    </citation>
    <scope>NUCLEOTIDE SEQUENCE [LARGE SCALE GENOMIC DNA]</scope>
</reference>
<protein>
    <recommendedName>
        <fullName evidence="1">PIN domain-containing protein</fullName>
    </recommendedName>
</protein>
<dbReference type="EMBL" id="MGEF01000049">
    <property type="protein sequence ID" value="OGL77892.1"/>
    <property type="molecule type" value="Genomic_DNA"/>
</dbReference>
<sequence>MPNTSPEKKRILIDSSVIIAGLLSPSGGSAKVLNACREGGVFCYLSPAIRNEVVRNLPANQPSLKEQFERYASSCQTAEVKDEELNEFVGIVDEKDIHVIIAARNAGADVIVSLNRKHLLDNMRIRNVIHVRIITPKTLIREIAL</sequence>
<dbReference type="STRING" id="1802397.A3J43_02935"/>
<dbReference type="Pfam" id="PF13470">
    <property type="entry name" value="PIN_3"/>
    <property type="match status" value="1"/>
</dbReference>